<feature type="chain" id="PRO_5011298709" evidence="2">
    <location>
        <begin position="29"/>
        <end position="371"/>
    </location>
</feature>
<feature type="region of interest" description="Disordered" evidence="1">
    <location>
        <begin position="24"/>
        <end position="49"/>
    </location>
</feature>
<feature type="compositionally biased region" description="Low complexity" evidence="1">
    <location>
        <begin position="24"/>
        <end position="37"/>
    </location>
</feature>
<dbReference type="RefSeq" id="WP_028326500.1">
    <property type="nucleotide sequence ID" value="NZ_LT906453.1"/>
</dbReference>
<keyword evidence="2" id="KW-0732">Signal</keyword>
<evidence type="ECO:0000256" key="1">
    <source>
        <dbReference type="SAM" id="MobiDB-lite"/>
    </source>
</evidence>
<accession>A0A239VRH2</accession>
<dbReference type="GO" id="GO:0016787">
    <property type="term" value="F:hydrolase activity"/>
    <property type="evidence" value="ECO:0007669"/>
    <property type="project" value="UniProtKB-KW"/>
</dbReference>
<organism evidence="3 4">
    <name type="scientific">Dermatophilus congolensis</name>
    <dbReference type="NCBI Taxonomy" id="1863"/>
    <lineage>
        <taxon>Bacteria</taxon>
        <taxon>Bacillati</taxon>
        <taxon>Actinomycetota</taxon>
        <taxon>Actinomycetes</taxon>
        <taxon>Micrococcales</taxon>
        <taxon>Dermatophilaceae</taxon>
        <taxon>Dermatophilus</taxon>
    </lineage>
</organism>
<evidence type="ECO:0000313" key="4">
    <source>
        <dbReference type="Proteomes" id="UP000242637"/>
    </source>
</evidence>
<keyword evidence="4" id="KW-1185">Reference proteome</keyword>
<sequence length="371" mass="40437">MARRSLTLTIAADMIAAGTITAPTTAHAAPTPAAKPTSEGPHSPLNRKKAPLKIRTTKTATIREADLGDINLGPKTAPQRFRAPVRGTLITPRKPKAHAPLIVFGHLRMPDCANKALTYPCPKGVQEIRYDRGMVWLAEALAARGYSMLIPDLAPIYSPQDTEKPYDQRAAWLRTTEMLRAQMLSANAGKRSAWGTGLTGMIDGRDTTLMVHSRSAYMVNTTVNAWRKSPTPIKQILAYGAWQNTPSTDEPPVPFPADIPFLDIAGTADGDVDHAGSQWMTELIGQRRTAPAFHVEVTDYGHSYINRELSRRHLDDRDGVDNGPTAADHEKLLLAATRGWLDQTVRGKHVFPMKATEPLPNGLIGTPPATS</sequence>
<evidence type="ECO:0000313" key="3">
    <source>
        <dbReference type="EMBL" id="SNV24224.1"/>
    </source>
</evidence>
<dbReference type="SUPFAM" id="SSF53474">
    <property type="entry name" value="alpha/beta-Hydrolases"/>
    <property type="match status" value="1"/>
</dbReference>
<protein>
    <submittedName>
        <fullName evidence="3">Alpha/beta hydrolase family</fullName>
    </submittedName>
</protein>
<feature type="signal peptide" evidence="2">
    <location>
        <begin position="1"/>
        <end position="28"/>
    </location>
</feature>
<gene>
    <name evidence="3" type="ORF">SAMEA4475696_02013</name>
</gene>
<proteinExistence type="predicted"/>
<dbReference type="GeneID" id="63460191"/>
<dbReference type="Proteomes" id="UP000242637">
    <property type="component" value="Chromosome 1"/>
</dbReference>
<dbReference type="KEGG" id="dco:SAMEA4475696_2013"/>
<name>A0A239VRH2_9MICO</name>
<dbReference type="InterPro" id="IPR029058">
    <property type="entry name" value="AB_hydrolase_fold"/>
</dbReference>
<dbReference type="OrthoDB" id="9808543at2"/>
<dbReference type="EMBL" id="LT906453">
    <property type="protein sequence ID" value="SNV24224.1"/>
    <property type="molecule type" value="Genomic_DNA"/>
</dbReference>
<dbReference type="STRING" id="1121387.GCA_000429885_00381"/>
<evidence type="ECO:0000256" key="2">
    <source>
        <dbReference type="SAM" id="SignalP"/>
    </source>
</evidence>
<keyword evidence="3" id="KW-0378">Hydrolase</keyword>
<dbReference type="Gene3D" id="3.40.50.1820">
    <property type="entry name" value="alpha/beta hydrolase"/>
    <property type="match status" value="1"/>
</dbReference>
<reference evidence="3 4" key="1">
    <citation type="submission" date="2017-06" db="EMBL/GenBank/DDBJ databases">
        <authorList>
            <consortium name="Pathogen Informatics"/>
        </authorList>
    </citation>
    <scope>NUCLEOTIDE SEQUENCE [LARGE SCALE GENOMIC DNA]</scope>
    <source>
        <strain evidence="3 4">NCTC13039</strain>
    </source>
</reference>
<dbReference type="AlphaFoldDB" id="A0A239VRH2"/>